<sequence length="151" mass="16439">MKVLYLDTSALVKRDVQETHSDQVAQLLEGEVLAGTVILAQVEMASALSKAIRLGWLSAAEAGRAWQDFLSHWAFYVRLPVTGALARRAADLSWRYGLRAYDAVHLAGALTWSEMLGAGILFVSFDQQLVRAAEREGLPCWAFGSRAGSSG</sequence>
<keyword evidence="3" id="KW-1185">Reference proteome</keyword>
<gene>
    <name evidence="2" type="ORF">SAMN02746019_00019160</name>
</gene>
<dbReference type="OrthoDB" id="164158at2"/>
<evidence type="ECO:0000313" key="3">
    <source>
        <dbReference type="Proteomes" id="UP000197025"/>
    </source>
</evidence>
<dbReference type="AlphaFoldDB" id="A0A212RLY8"/>
<proteinExistence type="predicted"/>
<dbReference type="InterPro" id="IPR029060">
    <property type="entry name" value="PIN-like_dom_sf"/>
</dbReference>
<dbReference type="SUPFAM" id="SSF88723">
    <property type="entry name" value="PIN domain-like"/>
    <property type="match status" value="1"/>
</dbReference>
<dbReference type="Gene3D" id="3.40.50.1010">
    <property type="entry name" value="5'-nuclease"/>
    <property type="match status" value="1"/>
</dbReference>
<dbReference type="CDD" id="cd09874">
    <property type="entry name" value="PIN_MT3492-like"/>
    <property type="match status" value="1"/>
</dbReference>
<feature type="domain" description="PIN" evidence="1">
    <location>
        <begin position="5"/>
        <end position="133"/>
    </location>
</feature>
<accession>A0A212RLY8</accession>
<evidence type="ECO:0000313" key="2">
    <source>
        <dbReference type="EMBL" id="SNB73512.1"/>
    </source>
</evidence>
<dbReference type="InterPro" id="IPR051619">
    <property type="entry name" value="TypeII_TA_RNase_PINc/VapC"/>
</dbReference>
<protein>
    <submittedName>
        <fullName evidence="2">Predicted nucleic acid-binding protein, contains PIN domain</fullName>
    </submittedName>
</protein>
<organism evidence="2 3">
    <name type="scientific">Thermoflexus hugenholtzii JAD2</name>
    <dbReference type="NCBI Taxonomy" id="877466"/>
    <lineage>
        <taxon>Bacteria</taxon>
        <taxon>Bacillati</taxon>
        <taxon>Chloroflexota</taxon>
        <taxon>Thermoflexia</taxon>
        <taxon>Thermoflexales</taxon>
        <taxon>Thermoflexaceae</taxon>
        <taxon>Thermoflexus</taxon>
    </lineage>
</organism>
<dbReference type="PANTHER" id="PTHR35901:SF1">
    <property type="entry name" value="EXONUCLEASE VAPC9"/>
    <property type="match status" value="1"/>
</dbReference>
<dbReference type="PANTHER" id="PTHR35901">
    <property type="entry name" value="RIBONUCLEASE VAPC3"/>
    <property type="match status" value="1"/>
</dbReference>
<dbReference type="EMBL" id="FYEK01000071">
    <property type="protein sequence ID" value="SNB73512.1"/>
    <property type="molecule type" value="Genomic_DNA"/>
</dbReference>
<dbReference type="Pfam" id="PF01850">
    <property type="entry name" value="PIN"/>
    <property type="match status" value="1"/>
</dbReference>
<dbReference type="InParanoid" id="A0A212RLY8"/>
<dbReference type="InterPro" id="IPR002716">
    <property type="entry name" value="PIN_dom"/>
</dbReference>
<evidence type="ECO:0000259" key="1">
    <source>
        <dbReference type="Pfam" id="PF01850"/>
    </source>
</evidence>
<dbReference type="RefSeq" id="WP_088572169.1">
    <property type="nucleotide sequence ID" value="NZ_FYEK01000071.1"/>
</dbReference>
<reference evidence="3" key="1">
    <citation type="submission" date="2017-06" db="EMBL/GenBank/DDBJ databases">
        <authorList>
            <person name="Varghese N."/>
            <person name="Submissions S."/>
        </authorList>
    </citation>
    <scope>NUCLEOTIDE SEQUENCE [LARGE SCALE GENOMIC DNA]</scope>
    <source>
        <strain evidence="3">JAD2</strain>
    </source>
</reference>
<name>A0A212RLY8_9CHLR</name>
<dbReference type="Proteomes" id="UP000197025">
    <property type="component" value="Unassembled WGS sequence"/>
</dbReference>